<dbReference type="Proteomes" id="UP000662814">
    <property type="component" value="Chromosome"/>
</dbReference>
<reference evidence="5 6" key="1">
    <citation type="submission" date="2020-12" db="EMBL/GenBank/DDBJ databases">
        <title>Microbacterium sp. HY060.</title>
        <authorList>
            <person name="Zhou J."/>
        </authorList>
    </citation>
    <scope>NUCLEOTIDE SEQUENCE [LARGE SCALE GENOMIC DNA]</scope>
    <source>
        <strain evidence="5 6">HY60</strain>
    </source>
</reference>
<evidence type="ECO:0000313" key="6">
    <source>
        <dbReference type="Proteomes" id="UP000662814"/>
    </source>
</evidence>
<dbReference type="PANTHER" id="PTHR42756:SF1">
    <property type="entry name" value="TRANSCRIPTIONAL REPRESSOR OF EMRAB OPERON"/>
    <property type="match status" value="1"/>
</dbReference>
<keyword evidence="3" id="KW-0804">Transcription</keyword>
<dbReference type="EMBL" id="CP061169">
    <property type="protein sequence ID" value="QPZ38893.1"/>
    <property type="molecule type" value="Genomic_DNA"/>
</dbReference>
<dbReference type="InterPro" id="IPR000835">
    <property type="entry name" value="HTH_MarR-typ"/>
</dbReference>
<evidence type="ECO:0000259" key="4">
    <source>
        <dbReference type="PROSITE" id="PS50995"/>
    </source>
</evidence>
<dbReference type="InterPro" id="IPR036388">
    <property type="entry name" value="WH-like_DNA-bd_sf"/>
</dbReference>
<dbReference type="RefSeq" id="WP_166985236.1">
    <property type="nucleotide sequence ID" value="NZ_CP061169.1"/>
</dbReference>
<keyword evidence="2 5" id="KW-0238">DNA-binding</keyword>
<dbReference type="Pfam" id="PF12802">
    <property type="entry name" value="MarR_2"/>
    <property type="match status" value="1"/>
</dbReference>
<evidence type="ECO:0000313" key="5">
    <source>
        <dbReference type="EMBL" id="QPZ38893.1"/>
    </source>
</evidence>
<dbReference type="InterPro" id="IPR036390">
    <property type="entry name" value="WH_DNA-bd_sf"/>
</dbReference>
<proteinExistence type="predicted"/>
<sequence>MSSPDDLGREVTSVLGYLLKHATLQLIAATTEALEPFGIDSRDLGVLRVVASRQSTSQQEVSQLLGVDRTTMVALLDGLEAKKIVSRHPLVHDRRRNVVELTDEGQHLFHEASRVEHEAEDAYLSTLNDHEAQSLREFLHRVVTEQHPGSSDD</sequence>
<dbReference type="GO" id="GO:0003677">
    <property type="term" value="F:DNA binding"/>
    <property type="evidence" value="ECO:0007669"/>
    <property type="project" value="UniProtKB-KW"/>
</dbReference>
<evidence type="ECO:0000256" key="3">
    <source>
        <dbReference type="ARBA" id="ARBA00023163"/>
    </source>
</evidence>
<dbReference type="SMART" id="SM00347">
    <property type="entry name" value="HTH_MARR"/>
    <property type="match status" value="1"/>
</dbReference>
<evidence type="ECO:0000256" key="1">
    <source>
        <dbReference type="ARBA" id="ARBA00023015"/>
    </source>
</evidence>
<dbReference type="PROSITE" id="PS50995">
    <property type="entry name" value="HTH_MARR_2"/>
    <property type="match status" value="1"/>
</dbReference>
<keyword evidence="1" id="KW-0805">Transcription regulation</keyword>
<feature type="domain" description="HTH marR-type" evidence="4">
    <location>
        <begin position="12"/>
        <end position="144"/>
    </location>
</feature>
<dbReference type="PRINTS" id="PR00598">
    <property type="entry name" value="HTHMARR"/>
</dbReference>
<protein>
    <submittedName>
        <fullName evidence="5">Winged helix DNA-binding protein</fullName>
    </submittedName>
</protein>
<dbReference type="Gene3D" id="1.10.10.10">
    <property type="entry name" value="Winged helix-like DNA-binding domain superfamily/Winged helix DNA-binding domain"/>
    <property type="match status" value="1"/>
</dbReference>
<accession>A0ABX6YJC2</accession>
<name>A0ABX6YJC2_9MICO</name>
<keyword evidence="6" id="KW-1185">Reference proteome</keyword>
<dbReference type="SUPFAM" id="SSF46785">
    <property type="entry name" value="Winged helix' DNA-binding domain"/>
    <property type="match status" value="1"/>
</dbReference>
<dbReference type="PANTHER" id="PTHR42756">
    <property type="entry name" value="TRANSCRIPTIONAL REGULATOR, MARR"/>
    <property type="match status" value="1"/>
</dbReference>
<evidence type="ECO:0000256" key="2">
    <source>
        <dbReference type="ARBA" id="ARBA00023125"/>
    </source>
</evidence>
<gene>
    <name evidence="5" type="ORF">HCR76_01965</name>
</gene>
<organism evidence="5 6">
    <name type="scientific">Paramicrobacterium chengjingii</name>
    <dbReference type="NCBI Taxonomy" id="2769067"/>
    <lineage>
        <taxon>Bacteria</taxon>
        <taxon>Bacillati</taxon>
        <taxon>Actinomycetota</taxon>
        <taxon>Actinomycetes</taxon>
        <taxon>Micrococcales</taxon>
        <taxon>Microbacteriaceae</taxon>
        <taxon>Paramicrobacterium</taxon>
    </lineage>
</organism>